<dbReference type="GO" id="GO:0004553">
    <property type="term" value="F:hydrolase activity, hydrolyzing O-glycosyl compounds"/>
    <property type="evidence" value="ECO:0007669"/>
    <property type="project" value="InterPro"/>
</dbReference>
<keyword evidence="5" id="KW-1185">Reference proteome</keyword>
<gene>
    <name evidence="4" type="ORF">RNZ46_02090</name>
</gene>
<dbReference type="Proteomes" id="UP001302486">
    <property type="component" value="Chromosome"/>
</dbReference>
<dbReference type="EMBL" id="CP136521">
    <property type="protein sequence ID" value="WOD44061.1"/>
    <property type="molecule type" value="Genomic_DNA"/>
</dbReference>
<dbReference type="CDD" id="cd09618">
    <property type="entry name" value="CBM9_like_2"/>
    <property type="match status" value="1"/>
</dbReference>
<evidence type="ECO:0000313" key="5">
    <source>
        <dbReference type="Proteomes" id="UP001302486"/>
    </source>
</evidence>
<proteinExistence type="predicted"/>
<dbReference type="GO" id="GO:0030246">
    <property type="term" value="F:carbohydrate binding"/>
    <property type="evidence" value="ECO:0007669"/>
    <property type="project" value="InterPro"/>
</dbReference>
<dbReference type="Pfam" id="PF06452">
    <property type="entry name" value="CBM9_1"/>
    <property type="match status" value="1"/>
</dbReference>
<feature type="signal peptide" evidence="1">
    <location>
        <begin position="1"/>
        <end position="19"/>
    </location>
</feature>
<dbReference type="KEGG" id="hws:RNZ46_02090"/>
<keyword evidence="1" id="KW-0732">Signal</keyword>
<dbReference type="AlphaFoldDB" id="A0AA97EN95"/>
<dbReference type="RefSeq" id="WP_316983737.1">
    <property type="nucleotide sequence ID" value="NZ_CP136521.1"/>
</dbReference>
<sequence>MRQLTTLCFILLFSFIAYAQDKKTLNIVRTAKAPKIDGVLNDDAWKNADEAKDFTQFRPEMGVAEKAHQNTIVKMTYDDNAIYIAAYLKDKPEDIQKQFSSRDNFGQSDFFGVVLNPNNDAQNDTEFFVFSSGNQADAIASPSIDNGEDFGWNAVWDSAVKIVDDGWIVEMKIPYRALRFSNDEVQTWGLQFHRRFRIDNSQYSWNPIDRTKGNIGLYHGELRGIKNIKPPTRLSFYPFVSGISTSFDGEHETDFNVGLDVKYGITENFTLDATLIPDFSQAAFDNVRLNLGPFEQTFSEQRQFFKEGVDLFNKGDLFFSRRIGNAPVEQGHVEDELINNSNINEEIVDNPSVVKTLNAIKVSGRTKKGLGVGFFNAVTEKTEARIKTTEYIRDQNTQAITDSVISYRNRITEPLANYNILVLDQQFNGNSSVSLINTNVTRDGGFRDANVTGFLADISNKRNTYNVRGQIKMSNVNLSDGMSTGLSSFFMVRKTHGKYRYSFDHSFADEEYDINDLGLNNRNNYSNFGVDASYQIFEPTEKLNDFRFNTWVNYRRLYNPSTFTGANLGMRISAQTKKLMWFGARVNFDLGKQYDYFEPRDFENKRFFIYKNFVSGGVWFETNANKTFSIEANLGSFTMFDKERDLFGYEFEVEPTIRFNDKFRLSYEFEYQNNKGSRGFVDNINDDIVFGERDVVSIENGLSGAYNFNPLHAIRLTFRNFWSTVNYDYQLFVLENDGTLSSNNAYNVDSIPDSPNINFNTWNLDLRYSWQFAPGSQLTALYRNSLFNLDSASKDNYFNSLNTLLDQPIQHVFSIKLQYFIDYSNLKTIFKRKSNS</sequence>
<feature type="chain" id="PRO_5041721562" evidence="1">
    <location>
        <begin position="20"/>
        <end position="836"/>
    </location>
</feature>
<evidence type="ECO:0000259" key="2">
    <source>
        <dbReference type="Pfam" id="PF06452"/>
    </source>
</evidence>
<evidence type="ECO:0000259" key="3">
    <source>
        <dbReference type="Pfam" id="PF19313"/>
    </source>
</evidence>
<dbReference type="Gene3D" id="2.60.40.1190">
    <property type="match status" value="1"/>
</dbReference>
<accession>A0AA97EN95</accession>
<dbReference type="Pfam" id="PF19313">
    <property type="entry name" value="DUF5916"/>
    <property type="match status" value="1"/>
</dbReference>
<feature type="domain" description="Carbohydrate-binding" evidence="2">
    <location>
        <begin position="36"/>
        <end position="192"/>
    </location>
</feature>
<dbReference type="InterPro" id="IPR010502">
    <property type="entry name" value="Carb-bd_dom_fam9"/>
</dbReference>
<evidence type="ECO:0000313" key="4">
    <source>
        <dbReference type="EMBL" id="WOD44061.1"/>
    </source>
</evidence>
<reference evidence="5" key="1">
    <citation type="submission" date="2024-06" db="EMBL/GenBank/DDBJ databases">
        <title>Hwangdonia haimaensis gen. nov., sp. nov., a member of the family Flavobacteriaceae isolated from the haima cold seep.</title>
        <authorList>
            <person name="Li J."/>
        </authorList>
    </citation>
    <scope>NUCLEOTIDE SEQUENCE [LARGE SCALE GENOMIC DNA]</scope>
    <source>
        <strain evidence="5">SCSIO 19198</strain>
    </source>
</reference>
<organism evidence="4 5">
    <name type="scientific">Hwangdonia lutea</name>
    <dbReference type="NCBI Taxonomy" id="3075823"/>
    <lineage>
        <taxon>Bacteria</taxon>
        <taxon>Pseudomonadati</taxon>
        <taxon>Bacteroidota</taxon>
        <taxon>Flavobacteriia</taxon>
        <taxon>Flavobacteriales</taxon>
        <taxon>Flavobacteriaceae</taxon>
        <taxon>Hwangdonia</taxon>
    </lineage>
</organism>
<dbReference type="InterPro" id="IPR045670">
    <property type="entry name" value="DUF5916"/>
</dbReference>
<dbReference type="GO" id="GO:0016052">
    <property type="term" value="P:carbohydrate catabolic process"/>
    <property type="evidence" value="ECO:0007669"/>
    <property type="project" value="InterPro"/>
</dbReference>
<evidence type="ECO:0000256" key="1">
    <source>
        <dbReference type="SAM" id="SignalP"/>
    </source>
</evidence>
<protein>
    <submittedName>
        <fullName evidence="4">DUF5916 domain-containing protein</fullName>
    </submittedName>
</protein>
<name>A0AA97EN95_9FLAO</name>
<feature type="domain" description="DUF5916" evidence="3">
    <location>
        <begin position="230"/>
        <end position="830"/>
    </location>
</feature>
<dbReference type="SUPFAM" id="SSF49344">
    <property type="entry name" value="CBD9-like"/>
    <property type="match status" value="1"/>
</dbReference>